<name>A0A2V1IR08_9BACT</name>
<dbReference type="Pfam" id="PF14014">
    <property type="entry name" value="DUF4230"/>
    <property type="match status" value="1"/>
</dbReference>
<gene>
    <name evidence="2" type="ORF">C5O23_05635</name>
</gene>
<dbReference type="Proteomes" id="UP000244905">
    <property type="component" value="Unassembled WGS sequence"/>
</dbReference>
<protein>
    <submittedName>
        <fullName evidence="2">DUF4230 domain-containing protein</fullName>
    </submittedName>
</protein>
<accession>A0A2V1IR08</accession>
<dbReference type="GeneID" id="82525822"/>
<organism evidence="2 3">
    <name type="scientific">Duncaniella muris</name>
    <dbReference type="NCBI Taxonomy" id="2094150"/>
    <lineage>
        <taxon>Bacteria</taxon>
        <taxon>Pseudomonadati</taxon>
        <taxon>Bacteroidota</taxon>
        <taxon>Bacteroidia</taxon>
        <taxon>Bacteroidales</taxon>
        <taxon>Muribaculaceae</taxon>
        <taxon>Duncaniella</taxon>
    </lineage>
</organism>
<dbReference type="PROSITE" id="PS51257">
    <property type="entry name" value="PROKAR_LIPOPROTEIN"/>
    <property type="match status" value="1"/>
</dbReference>
<dbReference type="EMBL" id="PUEC01000010">
    <property type="protein sequence ID" value="PWB02700.1"/>
    <property type="molecule type" value="Genomic_DNA"/>
</dbReference>
<evidence type="ECO:0000313" key="2">
    <source>
        <dbReference type="EMBL" id="PWB02700.1"/>
    </source>
</evidence>
<keyword evidence="1" id="KW-0732">Signal</keyword>
<sequence>MIKARITLTLMLLSALLATSLSGCREKPSDPDRTYYSELRAVKKLVVGRMTLSKMATIDDIRLSEAQGLKQTASALLAAIKPGSRKAAYSYDTYLRAYIDLEKLTPADISLSADGKSMQLTLPAIEIEFTGRDAEIREEHYRVTGLRSEINADERAALKEEMNRLLKEEVRQNPAFTSRLTELAKTKAVTYFTQWGRSQGIDVSIRFKD</sequence>
<dbReference type="InterPro" id="IPR025324">
    <property type="entry name" value="DUF4230"/>
</dbReference>
<keyword evidence="3" id="KW-1185">Reference proteome</keyword>
<dbReference type="AlphaFoldDB" id="A0A2V1IR08"/>
<evidence type="ECO:0000256" key="1">
    <source>
        <dbReference type="SAM" id="SignalP"/>
    </source>
</evidence>
<proteinExistence type="predicted"/>
<dbReference type="RefSeq" id="WP_107031974.1">
    <property type="nucleotide sequence ID" value="NZ_CAOVVU010000002.1"/>
</dbReference>
<evidence type="ECO:0000313" key="3">
    <source>
        <dbReference type="Proteomes" id="UP000244905"/>
    </source>
</evidence>
<feature type="signal peptide" evidence="1">
    <location>
        <begin position="1"/>
        <end position="23"/>
    </location>
</feature>
<feature type="chain" id="PRO_5016124931" evidence="1">
    <location>
        <begin position="24"/>
        <end position="209"/>
    </location>
</feature>
<reference evidence="3" key="1">
    <citation type="submission" date="2018-02" db="EMBL/GenBank/DDBJ databases">
        <authorList>
            <person name="Clavel T."/>
            <person name="Strowig T."/>
        </authorList>
    </citation>
    <scope>NUCLEOTIDE SEQUENCE [LARGE SCALE GENOMIC DNA]</scope>
    <source>
        <strain evidence="3">DSM 103720</strain>
    </source>
</reference>
<comment type="caution">
    <text evidence="2">The sequence shown here is derived from an EMBL/GenBank/DDBJ whole genome shotgun (WGS) entry which is preliminary data.</text>
</comment>